<gene>
    <name evidence="3" type="ORF">AF72_02605</name>
    <name evidence="4" type="ORF">LPH55_02570</name>
</gene>
<keyword evidence="3" id="KW-0328">Glycosyltransferase</keyword>
<dbReference type="InterPro" id="IPR050256">
    <property type="entry name" value="Glycosyltransferase_2"/>
</dbReference>
<dbReference type="Gene3D" id="3.90.550.10">
    <property type="entry name" value="Spore Coat Polysaccharide Biosynthesis Protein SpsA, Chain A"/>
    <property type="match status" value="1"/>
</dbReference>
<feature type="domain" description="Glycosyltransferase 2-like" evidence="2">
    <location>
        <begin position="10"/>
        <end position="138"/>
    </location>
</feature>
<dbReference type="EMBL" id="JAJPPU010000001">
    <property type="protein sequence ID" value="MCD8472383.1"/>
    <property type="molecule type" value="Genomic_DNA"/>
</dbReference>
<dbReference type="PATRIC" id="fig|1444770.3.peg.627"/>
<accession>Z9JMP3</accession>
<feature type="transmembrane region" description="Helical" evidence="1">
    <location>
        <begin position="266"/>
        <end position="293"/>
    </location>
</feature>
<feature type="transmembrane region" description="Helical" evidence="1">
    <location>
        <begin position="232"/>
        <end position="254"/>
    </location>
</feature>
<dbReference type="KEGG" id="xtw:AB672_08845"/>
<sequence>MSALASPLVIVIPVFEDVEASSRLLQELARYQGTGAYIVAVDDGSVRQPLDPAVISGAGLEGVVIKLRRNVGHQRAIAIGLSYVVEHFGDTHYVVVMDSDGEDTPESISELVDSLDSTQIDVVVATRKSRVETRKFRTFYVIYKCLFSLLSGRKISFGNFMVAKMPAVRRLVAMQELWIHVAACVLNSKLRVSTYALDRGIRYAGRSKMNFVSLALHGFRALMVFAEDVLVRVGIACTVIAGSSIFGGGLALLLKMFGYATPGWFSLVNGILLLVFLQTAALTLLLLMMSGIIRSSGVLPPETYKDFLEEILYAYRK</sequence>
<dbReference type="AlphaFoldDB" id="Z9JMP3"/>
<evidence type="ECO:0000313" key="5">
    <source>
        <dbReference type="Proteomes" id="UP000020406"/>
    </source>
</evidence>
<evidence type="ECO:0000313" key="6">
    <source>
        <dbReference type="Proteomes" id="UP001430701"/>
    </source>
</evidence>
<dbReference type="RefSeq" id="WP_038270427.1">
    <property type="nucleotide sequence ID" value="NZ_CP053627.1"/>
</dbReference>
<dbReference type="GO" id="GO:0016757">
    <property type="term" value="F:glycosyltransferase activity"/>
    <property type="evidence" value="ECO:0007669"/>
    <property type="project" value="UniProtKB-KW"/>
</dbReference>
<proteinExistence type="predicted"/>
<reference evidence="3 5" key="1">
    <citation type="journal article" date="2014" name="Genome Announc.">
        <title>Draft Genome Sequence of Xylella fastidiosa Pear Leaf Scorch Strain in Taiwan.</title>
        <authorList>
            <person name="Su C.C."/>
            <person name="Deng W.L."/>
            <person name="Jan F.J."/>
            <person name="Chang C.J."/>
            <person name="Huang H."/>
            <person name="Chen J."/>
        </authorList>
    </citation>
    <scope>NUCLEOTIDE SEQUENCE [LARGE SCALE GENOMIC DNA]</scope>
    <source>
        <strain evidence="3 5">PLS229</strain>
    </source>
</reference>
<dbReference type="PANTHER" id="PTHR48090">
    <property type="entry name" value="UNDECAPRENYL-PHOSPHATE 4-DEOXY-4-FORMAMIDO-L-ARABINOSE TRANSFERASE-RELATED"/>
    <property type="match status" value="1"/>
</dbReference>
<keyword evidence="1" id="KW-0812">Transmembrane</keyword>
<dbReference type="Proteomes" id="UP001430701">
    <property type="component" value="Unassembled WGS sequence"/>
</dbReference>
<dbReference type="Pfam" id="PF00535">
    <property type="entry name" value="Glycos_transf_2"/>
    <property type="match status" value="1"/>
</dbReference>
<name>Z9JMP3_9GAMM</name>
<dbReference type="InterPro" id="IPR029044">
    <property type="entry name" value="Nucleotide-diphossugar_trans"/>
</dbReference>
<dbReference type="eggNOG" id="COG0463">
    <property type="taxonomic scope" value="Bacteria"/>
</dbReference>
<dbReference type="EC" id="2.4.-.-" evidence="4"/>
<dbReference type="EMBL" id="JDSQ01000003">
    <property type="protein sequence ID" value="EWS79046.1"/>
    <property type="molecule type" value="Genomic_DNA"/>
</dbReference>
<dbReference type="GeneID" id="68901402"/>
<evidence type="ECO:0000313" key="4">
    <source>
        <dbReference type="EMBL" id="MCD8472383.1"/>
    </source>
</evidence>
<keyword evidence="1" id="KW-1133">Transmembrane helix</keyword>
<dbReference type="STRING" id="1444770.AF72_02605"/>
<keyword evidence="1" id="KW-0472">Membrane</keyword>
<evidence type="ECO:0000259" key="2">
    <source>
        <dbReference type="Pfam" id="PF00535"/>
    </source>
</evidence>
<dbReference type="OrthoDB" id="9811884at2"/>
<evidence type="ECO:0000256" key="1">
    <source>
        <dbReference type="SAM" id="Phobius"/>
    </source>
</evidence>
<protein>
    <submittedName>
        <fullName evidence="3">Dolichol-phosphate mannosyltransferase</fullName>
    </submittedName>
    <submittedName>
        <fullName evidence="4">Glycosyltransferase</fullName>
        <ecNumber evidence="4">2.4.-.-</ecNumber>
    </submittedName>
</protein>
<comment type="caution">
    <text evidence="3">The sequence shown here is derived from an EMBL/GenBank/DDBJ whole genome shotgun (WGS) entry which is preliminary data.</text>
</comment>
<organism evidence="3 5">
    <name type="scientific">Xylella taiwanensis</name>
    <dbReference type="NCBI Taxonomy" id="1444770"/>
    <lineage>
        <taxon>Bacteria</taxon>
        <taxon>Pseudomonadati</taxon>
        <taxon>Pseudomonadota</taxon>
        <taxon>Gammaproteobacteria</taxon>
        <taxon>Lysobacterales</taxon>
        <taxon>Lysobacteraceae</taxon>
        <taxon>Xylella</taxon>
    </lineage>
</organism>
<keyword evidence="6" id="KW-1185">Reference proteome</keyword>
<dbReference type="SUPFAM" id="SSF53448">
    <property type="entry name" value="Nucleotide-diphospho-sugar transferases"/>
    <property type="match status" value="1"/>
</dbReference>
<dbReference type="Proteomes" id="UP000020406">
    <property type="component" value="Unassembled WGS sequence"/>
</dbReference>
<evidence type="ECO:0000313" key="3">
    <source>
        <dbReference type="EMBL" id="EWS79046.1"/>
    </source>
</evidence>
<dbReference type="InterPro" id="IPR001173">
    <property type="entry name" value="Glyco_trans_2-like"/>
</dbReference>
<keyword evidence="3" id="KW-0808">Transferase</keyword>
<reference evidence="4" key="2">
    <citation type="submission" date="2021-11" db="EMBL/GenBank/DDBJ databases">
        <title>Genome sequence of Xylella taiwanensis PLS432.</title>
        <authorList>
            <person name="Weng L.-W."/>
            <person name="Su C.-C."/>
            <person name="Tsai C.-W."/>
            <person name="Kuo C.-H."/>
        </authorList>
    </citation>
    <scope>NUCLEOTIDE SEQUENCE</scope>
    <source>
        <strain evidence="4">PLS432</strain>
    </source>
</reference>